<reference evidence="1" key="1">
    <citation type="submission" date="2019-08" db="EMBL/GenBank/DDBJ databases">
        <authorList>
            <person name="Kucharzyk K."/>
            <person name="Murdoch R.W."/>
            <person name="Higgins S."/>
            <person name="Loffler F."/>
        </authorList>
    </citation>
    <scope>NUCLEOTIDE SEQUENCE</scope>
</reference>
<evidence type="ECO:0008006" key="2">
    <source>
        <dbReference type="Google" id="ProtNLM"/>
    </source>
</evidence>
<protein>
    <recommendedName>
        <fullName evidence="2">NAD-specific glutamate dehydrogenase</fullName>
    </recommendedName>
</protein>
<accession>A0A644Y8K1</accession>
<gene>
    <name evidence="1" type="ORF">SDC9_70739</name>
</gene>
<organism evidence="1">
    <name type="scientific">bioreactor metagenome</name>
    <dbReference type="NCBI Taxonomy" id="1076179"/>
    <lineage>
        <taxon>unclassified sequences</taxon>
        <taxon>metagenomes</taxon>
        <taxon>ecological metagenomes</taxon>
    </lineage>
</organism>
<proteinExistence type="predicted"/>
<dbReference type="AlphaFoldDB" id="A0A644Y8K1"/>
<name>A0A644Y8K1_9ZZZZ</name>
<comment type="caution">
    <text evidence="1">The sequence shown here is derived from an EMBL/GenBank/DDBJ whole genome shotgun (WGS) entry which is preliminary data.</text>
</comment>
<sequence length="307" mass="32118">MEEKLYGGVSELGPFNVDLRGLLVALVVHKGKARGDFGVLFLQDGGNGVVLGDMLALAAHHEIDKVGVSGEIELVGLVDADAPVLKQLGQGPVDNGGANLGLPVVAQNGNARFGAAGGNRGVGGEKFGNAVHNAAARLFGAVHIESGGLGRTGGQVDQNDIHLIIDEGLDNINGLLAVVNGEIFLAVIMAQVLRRSVQGGASQDWCVQKRYVRDFVGAVGLFPDRLAHVPAHFFGINVESEHNLDVAGLVAAHIVVHQAPVLAGNLLVLIELDAFHQRSGAIAHAHQGKPDFLLSHSFFLPKILNFA</sequence>
<evidence type="ECO:0000313" key="1">
    <source>
        <dbReference type="EMBL" id="MPM24258.1"/>
    </source>
</evidence>
<dbReference type="EMBL" id="VSSQ01004221">
    <property type="protein sequence ID" value="MPM24258.1"/>
    <property type="molecule type" value="Genomic_DNA"/>
</dbReference>